<reference evidence="8" key="1">
    <citation type="submission" date="2020-11" db="EMBL/GenBank/DDBJ databases">
        <authorList>
            <consortium name="DOE Joint Genome Institute"/>
            <person name="Ahrendt S."/>
            <person name="Riley R."/>
            <person name="Andreopoulos W."/>
            <person name="Labutti K."/>
            <person name="Pangilinan J."/>
            <person name="Ruiz-Duenas F.J."/>
            <person name="Barrasa J.M."/>
            <person name="Sanchez-Garcia M."/>
            <person name="Camarero S."/>
            <person name="Miyauchi S."/>
            <person name="Serrano A."/>
            <person name="Linde D."/>
            <person name="Babiker R."/>
            <person name="Drula E."/>
            <person name="Ayuso-Fernandez I."/>
            <person name="Pacheco R."/>
            <person name="Padilla G."/>
            <person name="Ferreira P."/>
            <person name="Barriuso J."/>
            <person name="Kellner H."/>
            <person name="Castanera R."/>
            <person name="Alfaro M."/>
            <person name="Ramirez L."/>
            <person name="Pisabarro A.G."/>
            <person name="Kuo A."/>
            <person name="Tritt A."/>
            <person name="Lipzen A."/>
            <person name="He G."/>
            <person name="Yan M."/>
            <person name="Ng V."/>
            <person name="Cullen D."/>
            <person name="Martin F."/>
            <person name="Rosso M.-N."/>
            <person name="Henrissat B."/>
            <person name="Hibbett D."/>
            <person name="Martinez A.T."/>
            <person name="Grigoriev I.V."/>
        </authorList>
    </citation>
    <scope>NUCLEOTIDE SEQUENCE</scope>
    <source>
        <strain evidence="8">CBS 247.69</strain>
    </source>
</reference>
<keyword evidence="9" id="KW-1185">Reference proteome</keyword>
<dbReference type="GO" id="GO:0005634">
    <property type="term" value="C:nucleus"/>
    <property type="evidence" value="ECO:0007669"/>
    <property type="project" value="UniProtKB-SubCell"/>
</dbReference>
<evidence type="ECO:0000313" key="9">
    <source>
        <dbReference type="Proteomes" id="UP000807353"/>
    </source>
</evidence>
<evidence type="ECO:0000256" key="1">
    <source>
        <dbReference type="ARBA" id="ARBA00004123"/>
    </source>
</evidence>
<sequence length="310" mass="37179">MSTLHPRVSTSNQRLHHAHRSHRDLPPKLSSRLPPQSRACRTNDVESVPWQHMAHTYTWVVEQEFITLDKHSRKTEQWILEQQMFLVDECEPQTQAPRGTHAQRKLWQEMAYSYEVEAEQWMRHEEEVRRVAAERERRKARVVQEEMRRIENRIRQKREAERRRITEEKTRIYEELQMRHRRDRYQADQALLYSWQEYEARWAALTTSAEPLTFSSIPWPLVDPPVNPEGITPTAIILFLLSPLHSQSQTRKDRLRSAQLRWHPDRFRRLMSRVKEEERAQVDEGVGIVARCLNDMMARETTLVTSRQAH</sequence>
<evidence type="ECO:0000256" key="6">
    <source>
        <dbReference type="SAM" id="Coils"/>
    </source>
</evidence>
<keyword evidence="3" id="KW-0677">Repeat</keyword>
<evidence type="ECO:0000313" key="8">
    <source>
        <dbReference type="EMBL" id="KAF9464997.1"/>
    </source>
</evidence>
<dbReference type="PANTHER" id="PTHR15263">
    <property type="entry name" value="I-KAPPA-B-LIKE PROTEIN IKBL"/>
    <property type="match status" value="1"/>
</dbReference>
<comment type="caution">
    <text evidence="8">The sequence shown here is derived from an EMBL/GenBank/DDBJ whole genome shotgun (WGS) entry which is preliminary data.</text>
</comment>
<evidence type="ECO:0000256" key="5">
    <source>
        <dbReference type="ARBA" id="ARBA00023242"/>
    </source>
</evidence>
<evidence type="ECO:0000256" key="7">
    <source>
        <dbReference type="SAM" id="MobiDB-lite"/>
    </source>
</evidence>
<evidence type="ECO:0000256" key="2">
    <source>
        <dbReference type="ARBA" id="ARBA00022553"/>
    </source>
</evidence>
<dbReference type="EMBL" id="MU150250">
    <property type="protein sequence ID" value="KAF9464997.1"/>
    <property type="molecule type" value="Genomic_DNA"/>
</dbReference>
<comment type="subcellular location">
    <subcellularLocation>
        <location evidence="1">Nucleus</location>
    </subcellularLocation>
</comment>
<name>A0A9P5YAC0_9AGAR</name>
<keyword evidence="2" id="KW-0597">Phosphoprotein</keyword>
<feature type="region of interest" description="Disordered" evidence="7">
    <location>
        <begin position="1"/>
        <end position="41"/>
    </location>
</feature>
<protein>
    <submittedName>
        <fullName evidence="8">Uncharacterized protein</fullName>
    </submittedName>
</protein>
<feature type="compositionally biased region" description="Polar residues" evidence="7">
    <location>
        <begin position="1"/>
        <end position="13"/>
    </location>
</feature>
<accession>A0A9P5YAC0</accession>
<dbReference type="GO" id="GO:0043124">
    <property type="term" value="P:negative regulation of canonical NF-kappaB signal transduction"/>
    <property type="evidence" value="ECO:0007669"/>
    <property type="project" value="InterPro"/>
</dbReference>
<evidence type="ECO:0000256" key="3">
    <source>
        <dbReference type="ARBA" id="ARBA00022737"/>
    </source>
</evidence>
<evidence type="ECO:0000256" key="4">
    <source>
        <dbReference type="ARBA" id="ARBA00023043"/>
    </source>
</evidence>
<organism evidence="8 9">
    <name type="scientific">Collybia nuda</name>
    <dbReference type="NCBI Taxonomy" id="64659"/>
    <lineage>
        <taxon>Eukaryota</taxon>
        <taxon>Fungi</taxon>
        <taxon>Dikarya</taxon>
        <taxon>Basidiomycota</taxon>
        <taxon>Agaricomycotina</taxon>
        <taxon>Agaricomycetes</taxon>
        <taxon>Agaricomycetidae</taxon>
        <taxon>Agaricales</taxon>
        <taxon>Tricholomatineae</taxon>
        <taxon>Clitocybaceae</taxon>
        <taxon>Collybia</taxon>
    </lineage>
</organism>
<dbReference type="OrthoDB" id="412109at2759"/>
<proteinExistence type="predicted"/>
<keyword evidence="4" id="KW-0040">ANK repeat</keyword>
<dbReference type="Proteomes" id="UP000807353">
    <property type="component" value="Unassembled WGS sequence"/>
</dbReference>
<dbReference type="AlphaFoldDB" id="A0A9P5YAC0"/>
<dbReference type="InterPro" id="IPR038753">
    <property type="entry name" value="NFKBIL1"/>
</dbReference>
<dbReference type="PANTHER" id="PTHR15263:SF1">
    <property type="entry name" value="NF-KAPPA-B INHIBITOR-LIKE PROTEIN 1"/>
    <property type="match status" value="1"/>
</dbReference>
<feature type="coiled-coil region" evidence="6">
    <location>
        <begin position="133"/>
        <end position="163"/>
    </location>
</feature>
<keyword evidence="6" id="KW-0175">Coiled coil</keyword>
<gene>
    <name evidence="8" type="ORF">BDZ94DRAFT_1350855</name>
</gene>
<keyword evidence="5" id="KW-0539">Nucleus</keyword>